<sequence length="240" mass="26593">MDTPHTNEERDVMAAIATIKEQVAALDLALDDLIEYEEITYRTGIPGAVVRRLFAGDDVAWQDLNLSFTERLRFLHETRLAPNQKRYTVTAIAERVQISKESVSKMLNGQRKAGLEVGADLERFFKVAPGFFTNSGSEALLSVLGSKIESLNYLLLLKAKGVRHIALRGGLVEGDDRMAHQVRMAMQIALDAEVPEMQEITETVRALPEARRRSVVDIMKSVLGLAGEGANHHKASPSDR</sequence>
<keyword evidence="3" id="KW-1185">Reference proteome</keyword>
<dbReference type="InterPro" id="IPR010982">
    <property type="entry name" value="Lambda_DNA-bd_dom_sf"/>
</dbReference>
<proteinExistence type="predicted"/>
<evidence type="ECO:0000313" key="2">
    <source>
        <dbReference type="EMBL" id="QKZ23915.1"/>
    </source>
</evidence>
<dbReference type="GO" id="GO:0003677">
    <property type="term" value="F:DNA binding"/>
    <property type="evidence" value="ECO:0007669"/>
    <property type="project" value="InterPro"/>
</dbReference>
<gene>
    <name evidence="2" type="ORF">HUT05_45130</name>
</gene>
<dbReference type="CDD" id="cd00093">
    <property type="entry name" value="HTH_XRE"/>
    <property type="match status" value="1"/>
</dbReference>
<name>A0A7H8TKE9_STRCX</name>
<dbReference type="EMBL" id="CP056041">
    <property type="protein sequence ID" value="QKZ23915.1"/>
    <property type="molecule type" value="Genomic_DNA"/>
</dbReference>
<organism evidence="2 3">
    <name type="scientific">Streptomyces chartreusis</name>
    <dbReference type="NCBI Taxonomy" id="1969"/>
    <lineage>
        <taxon>Bacteria</taxon>
        <taxon>Bacillati</taxon>
        <taxon>Actinomycetota</taxon>
        <taxon>Actinomycetes</taxon>
        <taxon>Kitasatosporales</taxon>
        <taxon>Streptomycetaceae</taxon>
        <taxon>Streptomyces</taxon>
    </lineage>
</organism>
<dbReference type="RefSeq" id="WP_176578529.1">
    <property type="nucleotide sequence ID" value="NZ_CBDRGH010000022.1"/>
</dbReference>
<protein>
    <submittedName>
        <fullName evidence="2">Helix-turn-helix transcriptional regulator</fullName>
    </submittedName>
</protein>
<evidence type="ECO:0000259" key="1">
    <source>
        <dbReference type="PROSITE" id="PS50943"/>
    </source>
</evidence>
<dbReference type="InterPro" id="IPR001387">
    <property type="entry name" value="Cro/C1-type_HTH"/>
</dbReference>
<dbReference type="Proteomes" id="UP000509418">
    <property type="component" value="Chromosome"/>
</dbReference>
<accession>A0A7H8TKE9</accession>
<reference evidence="2 3" key="1">
    <citation type="submission" date="2020-06" db="EMBL/GenBank/DDBJ databases">
        <title>Genome mining for natural products.</title>
        <authorList>
            <person name="Zhang B."/>
            <person name="Shi J."/>
            <person name="Ge H."/>
        </authorList>
    </citation>
    <scope>NUCLEOTIDE SEQUENCE [LARGE SCALE GENOMIC DNA]</scope>
    <source>
        <strain evidence="2 3">NA02069</strain>
    </source>
</reference>
<feature type="domain" description="HTH cro/C1-type" evidence="1">
    <location>
        <begin position="83"/>
        <end position="132"/>
    </location>
</feature>
<dbReference type="PROSITE" id="PS50943">
    <property type="entry name" value="HTH_CROC1"/>
    <property type="match status" value="1"/>
</dbReference>
<dbReference type="SUPFAM" id="SSF47413">
    <property type="entry name" value="lambda repressor-like DNA-binding domains"/>
    <property type="match status" value="1"/>
</dbReference>
<dbReference type="AlphaFoldDB" id="A0A7H8TKE9"/>
<dbReference type="Pfam" id="PF01381">
    <property type="entry name" value="HTH_3"/>
    <property type="match status" value="1"/>
</dbReference>
<dbReference type="Gene3D" id="1.10.260.40">
    <property type="entry name" value="lambda repressor-like DNA-binding domains"/>
    <property type="match status" value="1"/>
</dbReference>
<evidence type="ECO:0000313" key="3">
    <source>
        <dbReference type="Proteomes" id="UP000509418"/>
    </source>
</evidence>